<dbReference type="PANTHER" id="PTHR35006">
    <property type="entry name" value="GLYOXALASE FAMILY PROTEIN (AFU_ORTHOLOGUE AFUA_5G14830)"/>
    <property type="match status" value="1"/>
</dbReference>
<sequence length="127" mass="13601">MIDHIGVHVRDFAAASRFYDAAFAALGSSMVMTVPKEYTGGVQTAGYGREKPYFWITEGAPQTPPVHVALAAGSRAEVDAFYQAAMAAGGSDNGAPGLRPHYHPNYYGAFVRDPDGNNIEAVCHRPE</sequence>
<reference evidence="2 3" key="1">
    <citation type="submission" date="2015-12" db="EMBL/GenBank/DDBJ databases">
        <authorList>
            <person name="Shamseldin A."/>
            <person name="Moawad H."/>
            <person name="Abd El-Rahim W.M."/>
            <person name="Sadowsky M.J."/>
        </authorList>
    </citation>
    <scope>NUCLEOTIDE SEQUENCE [LARGE SCALE GENOMIC DNA]</scope>
    <source>
        <strain evidence="2 3">JC234</strain>
    </source>
</reference>
<dbReference type="PANTHER" id="PTHR35006:SF2">
    <property type="entry name" value="GLYOXALASE FAMILY PROTEIN (AFU_ORTHOLOGUE AFUA_5G14830)"/>
    <property type="match status" value="1"/>
</dbReference>
<proteinExistence type="predicted"/>
<dbReference type="InterPro" id="IPR004360">
    <property type="entry name" value="Glyas_Fos-R_dOase_dom"/>
</dbReference>
<name>A0A1C1YW43_9HYPH</name>
<evidence type="ECO:0000313" key="2">
    <source>
        <dbReference type="EMBL" id="OCW57728.1"/>
    </source>
</evidence>
<dbReference type="Proteomes" id="UP000094795">
    <property type="component" value="Unassembled WGS sequence"/>
</dbReference>
<feature type="domain" description="VOC" evidence="1">
    <location>
        <begin position="1"/>
        <end position="124"/>
    </location>
</feature>
<gene>
    <name evidence="2" type="ORF">AWJ14_02680</name>
</gene>
<dbReference type="STRING" id="1480615.AWJ14_02680"/>
<dbReference type="EMBL" id="LQZT01000012">
    <property type="protein sequence ID" value="OCW57728.1"/>
    <property type="molecule type" value="Genomic_DNA"/>
</dbReference>
<organism evidence="2 3">
    <name type="scientific">Hoeflea olei</name>
    <dbReference type="NCBI Taxonomy" id="1480615"/>
    <lineage>
        <taxon>Bacteria</taxon>
        <taxon>Pseudomonadati</taxon>
        <taxon>Pseudomonadota</taxon>
        <taxon>Alphaproteobacteria</taxon>
        <taxon>Hyphomicrobiales</taxon>
        <taxon>Rhizobiaceae</taxon>
        <taxon>Hoeflea</taxon>
    </lineage>
</organism>
<dbReference type="Pfam" id="PF00903">
    <property type="entry name" value="Glyoxalase"/>
    <property type="match status" value="1"/>
</dbReference>
<dbReference type="InterPro" id="IPR029068">
    <property type="entry name" value="Glyas_Bleomycin-R_OHBP_Dase"/>
</dbReference>
<dbReference type="AlphaFoldDB" id="A0A1C1YW43"/>
<dbReference type="CDD" id="cd07262">
    <property type="entry name" value="VOC_like"/>
    <property type="match status" value="1"/>
</dbReference>
<protein>
    <submittedName>
        <fullName evidence="2">Glyoxalase</fullName>
    </submittedName>
</protein>
<dbReference type="RefSeq" id="WP_066177913.1">
    <property type="nucleotide sequence ID" value="NZ_LQZT01000012.1"/>
</dbReference>
<dbReference type="Gene3D" id="3.10.180.10">
    <property type="entry name" value="2,3-Dihydroxybiphenyl 1,2-Dioxygenase, domain 1"/>
    <property type="match status" value="1"/>
</dbReference>
<dbReference type="InterPro" id="IPR037523">
    <property type="entry name" value="VOC_core"/>
</dbReference>
<dbReference type="SUPFAM" id="SSF54593">
    <property type="entry name" value="Glyoxalase/Bleomycin resistance protein/Dihydroxybiphenyl dioxygenase"/>
    <property type="match status" value="1"/>
</dbReference>
<dbReference type="PROSITE" id="PS51819">
    <property type="entry name" value="VOC"/>
    <property type="match status" value="1"/>
</dbReference>
<evidence type="ECO:0000259" key="1">
    <source>
        <dbReference type="PROSITE" id="PS51819"/>
    </source>
</evidence>
<dbReference type="OrthoDB" id="9807407at2"/>
<accession>A0A1C1YW43</accession>
<comment type="caution">
    <text evidence="2">The sequence shown here is derived from an EMBL/GenBank/DDBJ whole genome shotgun (WGS) entry which is preliminary data.</text>
</comment>
<keyword evidence="3" id="KW-1185">Reference proteome</keyword>
<evidence type="ECO:0000313" key="3">
    <source>
        <dbReference type="Proteomes" id="UP000094795"/>
    </source>
</evidence>